<organism evidence="3 4">
    <name type="scientific">Patiria miniata</name>
    <name type="common">Bat star</name>
    <name type="synonym">Asterina miniata</name>
    <dbReference type="NCBI Taxonomy" id="46514"/>
    <lineage>
        <taxon>Eukaryota</taxon>
        <taxon>Metazoa</taxon>
        <taxon>Echinodermata</taxon>
        <taxon>Eleutherozoa</taxon>
        <taxon>Asterozoa</taxon>
        <taxon>Asteroidea</taxon>
        <taxon>Valvatacea</taxon>
        <taxon>Valvatida</taxon>
        <taxon>Asterinidae</taxon>
        <taxon>Patiria</taxon>
    </lineage>
</organism>
<dbReference type="Gene3D" id="2.30.42.10">
    <property type="match status" value="1"/>
</dbReference>
<sequence length="329" mass="36347">MASGKPQDTAAELTGIGAASETEVGTDKPSGHGKKLGVGGQVYLPYPNKQGRAVDFGVRLDDISGKFVLSETVKNSRARDAGIYDGNVLVDINGTNIEGFQVQDLLDLLREDVKPKLLLTVKRQLDEDKHVFVWTYFELVVKKENLPQVYILYLTQTAEDVMPWINPGPMVTEYRWLGPPVRGYNIYLQGNPALYLSIDQGKVEFSPTYNGSTSLFYLYNYVGPGTPADGIPVVYSLQEYEKPVTPSTTPAAVETSGADPELDTMDFPSFMLGNNVPLNPRFWYQKSNDQGEFSLQSIEQKGSFLSKDDKSSNAATLSTTPQYFVIVRA</sequence>
<proteinExistence type="predicted"/>
<dbReference type="RefSeq" id="XP_038045602.1">
    <property type="nucleotide sequence ID" value="XM_038189674.1"/>
</dbReference>
<feature type="region of interest" description="Disordered" evidence="1">
    <location>
        <begin position="1"/>
        <end position="33"/>
    </location>
</feature>
<reference evidence="3" key="1">
    <citation type="submission" date="2022-11" db="UniProtKB">
        <authorList>
            <consortium name="EnsemblMetazoa"/>
        </authorList>
    </citation>
    <scope>IDENTIFICATION</scope>
</reference>
<dbReference type="EnsemblMetazoa" id="XM_038189674.1">
    <property type="protein sequence ID" value="XP_038045602.1"/>
    <property type="gene ID" value="LOC119720123"/>
</dbReference>
<dbReference type="InterPro" id="IPR036034">
    <property type="entry name" value="PDZ_sf"/>
</dbReference>
<evidence type="ECO:0000259" key="2">
    <source>
        <dbReference type="PROSITE" id="PS50106"/>
    </source>
</evidence>
<evidence type="ECO:0000313" key="3">
    <source>
        <dbReference type="EnsemblMetazoa" id="XP_038045602.1"/>
    </source>
</evidence>
<dbReference type="OrthoDB" id="10041077at2759"/>
<dbReference type="Proteomes" id="UP000887568">
    <property type="component" value="Unplaced"/>
</dbReference>
<evidence type="ECO:0000313" key="4">
    <source>
        <dbReference type="Proteomes" id="UP000887568"/>
    </source>
</evidence>
<keyword evidence="4" id="KW-1185">Reference proteome</keyword>
<feature type="domain" description="PDZ" evidence="2">
    <location>
        <begin position="41"/>
        <end position="124"/>
    </location>
</feature>
<dbReference type="InterPro" id="IPR001478">
    <property type="entry name" value="PDZ"/>
</dbReference>
<dbReference type="SUPFAM" id="SSF50156">
    <property type="entry name" value="PDZ domain-like"/>
    <property type="match status" value="1"/>
</dbReference>
<protein>
    <recommendedName>
        <fullName evidence="2">PDZ domain-containing protein</fullName>
    </recommendedName>
</protein>
<dbReference type="RefSeq" id="XP_038045603.1">
    <property type="nucleotide sequence ID" value="XM_038189675.1"/>
</dbReference>
<dbReference type="PROSITE" id="PS50106">
    <property type="entry name" value="PDZ"/>
    <property type="match status" value="1"/>
</dbReference>
<dbReference type="EnsemblMetazoa" id="XM_038189675.1">
    <property type="protein sequence ID" value="XP_038045603.1"/>
    <property type="gene ID" value="LOC119720123"/>
</dbReference>
<dbReference type="AlphaFoldDB" id="A0A913Z1P6"/>
<accession>A0A913Z1P6</accession>
<dbReference type="GeneID" id="119720123"/>
<name>A0A913Z1P6_PATMI</name>
<evidence type="ECO:0000256" key="1">
    <source>
        <dbReference type="SAM" id="MobiDB-lite"/>
    </source>
</evidence>